<feature type="non-terminal residue" evidence="1">
    <location>
        <position position="1"/>
    </location>
</feature>
<protein>
    <recommendedName>
        <fullName evidence="2">Thiamine biosynthesis protein ThiS</fullName>
    </recommendedName>
</protein>
<gene>
    <name evidence="1" type="ORF">METZ01_LOCUS26263</name>
</gene>
<dbReference type="InterPro" id="IPR003749">
    <property type="entry name" value="ThiS/MoaD-like"/>
</dbReference>
<reference evidence="1" key="1">
    <citation type="submission" date="2018-05" db="EMBL/GenBank/DDBJ databases">
        <authorList>
            <person name="Lanie J.A."/>
            <person name="Ng W.-L."/>
            <person name="Kazmierczak K.M."/>
            <person name="Andrzejewski T.M."/>
            <person name="Davidsen T.M."/>
            <person name="Wayne K.J."/>
            <person name="Tettelin H."/>
            <person name="Glass J.I."/>
            <person name="Rusch D."/>
            <person name="Podicherti R."/>
            <person name="Tsui H.-C.T."/>
            <person name="Winkler M.E."/>
        </authorList>
    </citation>
    <scope>NUCLEOTIDE SEQUENCE</scope>
</reference>
<dbReference type="SUPFAM" id="SSF54285">
    <property type="entry name" value="MoaD/ThiS"/>
    <property type="match status" value="1"/>
</dbReference>
<name>A0A381Q513_9ZZZZ</name>
<dbReference type="Pfam" id="PF02597">
    <property type="entry name" value="ThiS"/>
    <property type="match status" value="1"/>
</dbReference>
<evidence type="ECO:0000313" key="1">
    <source>
        <dbReference type="EMBL" id="SUZ73409.1"/>
    </source>
</evidence>
<dbReference type="InterPro" id="IPR016155">
    <property type="entry name" value="Mopterin_synth/thiamin_S_b"/>
</dbReference>
<organism evidence="1">
    <name type="scientific">marine metagenome</name>
    <dbReference type="NCBI Taxonomy" id="408172"/>
    <lineage>
        <taxon>unclassified sequences</taxon>
        <taxon>metagenomes</taxon>
        <taxon>ecological metagenomes</taxon>
    </lineage>
</organism>
<sequence length="66" mass="7212">VIVELRNPTRTVEFEGPMAVSALLARLDLRREGVLLIREGTLVPGDDILAADDRIEIRSVISGGAW</sequence>
<proteinExistence type="predicted"/>
<dbReference type="Gene3D" id="3.10.20.30">
    <property type="match status" value="1"/>
</dbReference>
<dbReference type="InterPro" id="IPR012675">
    <property type="entry name" value="Beta-grasp_dom_sf"/>
</dbReference>
<accession>A0A381Q513</accession>
<evidence type="ECO:0008006" key="2">
    <source>
        <dbReference type="Google" id="ProtNLM"/>
    </source>
</evidence>
<dbReference type="AlphaFoldDB" id="A0A381Q513"/>
<dbReference type="EMBL" id="UINC01001178">
    <property type="protein sequence ID" value="SUZ73409.1"/>
    <property type="molecule type" value="Genomic_DNA"/>
</dbReference>